<feature type="compositionally biased region" description="Low complexity" evidence="4">
    <location>
        <begin position="431"/>
        <end position="451"/>
    </location>
</feature>
<feature type="repeat" description="TPR" evidence="3">
    <location>
        <begin position="803"/>
        <end position="836"/>
    </location>
</feature>
<dbReference type="Gene3D" id="1.25.40.10">
    <property type="entry name" value="Tetratricopeptide repeat domain"/>
    <property type="match status" value="5"/>
</dbReference>
<gene>
    <name evidence="5" type="ORF">CAOG_006947</name>
</gene>
<reference evidence="6" key="1">
    <citation type="submission" date="2011-02" db="EMBL/GenBank/DDBJ databases">
        <title>The Genome Sequence of Capsaspora owczarzaki ATCC 30864.</title>
        <authorList>
            <person name="Russ C."/>
            <person name="Cuomo C."/>
            <person name="Burger G."/>
            <person name="Gray M.W."/>
            <person name="Holland P.W.H."/>
            <person name="King N."/>
            <person name="Lang F.B.F."/>
            <person name="Roger A.J."/>
            <person name="Ruiz-Trillo I."/>
            <person name="Young S.K."/>
            <person name="Zeng Q."/>
            <person name="Gargeya S."/>
            <person name="Alvarado L."/>
            <person name="Berlin A."/>
            <person name="Chapman S.B."/>
            <person name="Chen Z."/>
            <person name="Freedman E."/>
            <person name="Gellesch M."/>
            <person name="Goldberg J."/>
            <person name="Griggs A."/>
            <person name="Gujja S."/>
            <person name="Heilman E."/>
            <person name="Heiman D."/>
            <person name="Howarth C."/>
            <person name="Mehta T."/>
            <person name="Neiman D."/>
            <person name="Pearson M."/>
            <person name="Roberts A."/>
            <person name="Saif S."/>
            <person name="Shea T."/>
            <person name="Shenoy N."/>
            <person name="Sisk P."/>
            <person name="Stolte C."/>
            <person name="Sykes S."/>
            <person name="White J."/>
            <person name="Yandava C."/>
            <person name="Haas B."/>
            <person name="Nusbaum C."/>
            <person name="Birren B."/>
        </authorList>
    </citation>
    <scope>NUCLEOTIDE SEQUENCE</scope>
    <source>
        <strain evidence="6">ATCC 30864</strain>
    </source>
</reference>
<evidence type="ECO:0000256" key="4">
    <source>
        <dbReference type="SAM" id="MobiDB-lite"/>
    </source>
</evidence>
<proteinExistence type="predicted"/>
<keyword evidence="2 3" id="KW-0802">TPR repeat</keyword>
<dbReference type="SUPFAM" id="SSF48452">
    <property type="entry name" value="TPR-like"/>
    <property type="match status" value="4"/>
</dbReference>
<dbReference type="InParanoid" id="A0A0D2VY89"/>
<dbReference type="OrthoDB" id="421075at2759"/>
<dbReference type="PANTHER" id="PTHR15704">
    <property type="entry name" value="SUPERKILLER 3 PROTEIN-RELATED"/>
    <property type="match status" value="1"/>
</dbReference>
<dbReference type="STRING" id="595528.A0A0D2VY89"/>
<evidence type="ECO:0000256" key="2">
    <source>
        <dbReference type="ARBA" id="ARBA00022803"/>
    </source>
</evidence>
<evidence type="ECO:0000313" key="5">
    <source>
        <dbReference type="EMBL" id="KJE96657.1"/>
    </source>
</evidence>
<protein>
    <submittedName>
        <fullName evidence="5">Uncharacterized protein</fullName>
    </submittedName>
</protein>
<dbReference type="OMA" id="ARETHNA"/>
<organism evidence="5 6">
    <name type="scientific">Capsaspora owczarzaki (strain ATCC 30864)</name>
    <dbReference type="NCBI Taxonomy" id="595528"/>
    <lineage>
        <taxon>Eukaryota</taxon>
        <taxon>Filasterea</taxon>
        <taxon>Capsaspora</taxon>
    </lineage>
</organism>
<dbReference type="eggNOG" id="KOG1127">
    <property type="taxonomic scope" value="Eukaryota"/>
</dbReference>
<dbReference type="InterPro" id="IPR019734">
    <property type="entry name" value="TPR_rpt"/>
</dbReference>
<dbReference type="InterPro" id="IPR039226">
    <property type="entry name" value="Ski3/TTC37"/>
</dbReference>
<dbReference type="GO" id="GO:0006401">
    <property type="term" value="P:RNA catabolic process"/>
    <property type="evidence" value="ECO:0007669"/>
    <property type="project" value="InterPro"/>
</dbReference>
<dbReference type="Pfam" id="PF13432">
    <property type="entry name" value="TPR_16"/>
    <property type="match status" value="1"/>
</dbReference>
<dbReference type="PhylomeDB" id="A0A0D2VY89"/>
<accession>A0A0D2VY89</accession>
<keyword evidence="6" id="KW-1185">Reference proteome</keyword>
<name>A0A0D2VY89_CAPO3</name>
<dbReference type="PANTHER" id="PTHR15704:SF7">
    <property type="entry name" value="SUPERKILLER COMPLEX PROTEIN 3"/>
    <property type="match status" value="1"/>
</dbReference>
<evidence type="ECO:0000313" key="6">
    <source>
        <dbReference type="Proteomes" id="UP000008743"/>
    </source>
</evidence>
<evidence type="ECO:0000256" key="3">
    <source>
        <dbReference type="PROSITE-ProRule" id="PRU00339"/>
    </source>
</evidence>
<dbReference type="Proteomes" id="UP000008743">
    <property type="component" value="Unassembled WGS sequence"/>
</dbReference>
<dbReference type="PROSITE" id="PS50005">
    <property type="entry name" value="TPR"/>
    <property type="match status" value="1"/>
</dbReference>
<dbReference type="RefSeq" id="XP_004343671.1">
    <property type="nucleotide sequence ID" value="XM_004343621.2"/>
</dbReference>
<feature type="region of interest" description="Disordered" evidence="4">
    <location>
        <begin position="429"/>
        <end position="451"/>
    </location>
</feature>
<sequence length="1884" mass="197679">MDHRAELKRARKLLSSDPAEAVQCCRDILNDKTLPVPQDAQYTALVFLGAALEATAAAAAAAGSAAAGSAAAGSTGAMQEAEQSYRRAAALQPRNPLAWQGLDKLLTKQSQSQQGQQGQGQGQGASGAPMLAVLAQLTLAFLAANDLAKAVDAFNRLVSQSLASGNWQAAFDLVAQLVPLPPSSSAAPSTSAPSPSQETAVLPVALLEKAAADLMVLWLGAPKPLGTTPAPAIPTLEQVAFYLQPATVNPETAANLDYHRALVTYLREARCTALGAAWSQPSSSNSQQTSNSITSQLAQAVKHLLAQSPEDALAGEVSLVLSFGQAHRELVGLAAMDTPSPSCAEARTSWSQLVAHHPTSLAGKAASLLLLDPFQPPLQPLAELWESPLTPKSWLPLALLTSRAQLASGDGTAAIETAKGVLGQCTPGSWLPTSSSSAPPRPTSASATASTAAAPRLPAGFRISASTSTAPAAAVVPSTFANEQPAHVVAAYRHALELVLAEAYLLIQDDALRAKTLELCASVESFVNAPAIQQSSSPAAPLSLQALLVRGELHMVAADYPAAAATFNKVLAAVPLHARGQAALAWSLVQQAKTLPPASWSHPQPLTTAQSLLEAAVAARPSDSQLQFRLALCLWAVADQTKDSNPAPIYDRVYSHLLAAARFNAADAEIFAQLGLLLLTVRKQPESAKKCLLKAVGLNPLHEAAASQLSDLYTVDIRAAWQQRTEKLQTLSETDSVVTALQVQETALRQAALELHTNVANAAGVGRAPWAWLRRGIELFALGQFSDAVVSLQSALRGDSKNSAAWRCLADTYIAQGKYIASLRAFQRSLELEPSAVYAMLQIGRIHLMLGASDTAIAQYLGAVDAARPTHWFVPALKGLAEALLTSAQQCVAVGRVGKAADHLLHALHVLNDAPLAHNNAPLLSLAKLRGDIILQFAGLPVSECIGVDCTTWTRARGTPRDAAAVQATLASASALAAAVASKEAILQCAVSVFASITNACASDDSAFADLAVALYRVYANRRGFSHVQLAASPSSSELIDRALTAAGRALTLQPGSPVYWNIAGALYMALGKAQQAQHALLTSIKLEHTNPAAWTNLGLLYTHLSVLEPANFAFKAVQAIQPSYSPAWIGQSLVAERFGMEEEAGDLLRHASELDQNPEADAGYANYAYRFHNSAKVTAARAPLSLATTALGRYVARETHNAAARNLYGALLELQGLYAAAADEFATAQLILALQSTEASADCLPKVIANHARVLVRLDRLAEGQALFDRLGAAPVDAFVLASRARLLFEACQWANSAAVYAQALDAAVSSKQLQLACTCTVALALCSYRLGDVPAARNHLFRCLQIDSGFQSALLLMSALGLLHNDFTLAQAGLNDFGRIAPNLQAEAEICSAGFLHACLSLLQGDAAASKGFLSRLVFFFPHRPQLWTSLANFLVEYDKSAAASASHFALSPRGQPIHVSSAIVACARHGCKNTESTSNRVAGGSSALAGPWLNREAHFALVQTGRDGNSTLASPTVLAEALLVSGRSTHRGHIQDPLRDALAAAQMAVHTNPSNLVAWADLAAATLAADIAHGYRTAASRETAVGAAAPWHAPPAAIGAKVAKSVDSACEAAVATQSMLSTSAARPVLQHTTQLLKKLRHKVILMRAESLLGAWTSGNRADGDALLDGALQAVNSVLHDAIASQDVATAQLAQRQLARTLLVGGRREFGLGSLKQCVNLNPADLGTWQDLAVEYAASRQFVAAELCLRTALRASAPTDVPRRVAILARLCVIAVRAGKASLAQESEREAARLDGASPLLAFLRGWLASQGTAAADLKAAKRFLQSSVSRSEPPLSPLAAHTLAALLAAPTAQERSADDQALLTDCQQLVVKYSGPGFPFH</sequence>
<dbReference type="SMART" id="SM00028">
    <property type="entry name" value="TPR"/>
    <property type="match status" value="10"/>
</dbReference>
<dbReference type="GO" id="GO:0055087">
    <property type="term" value="C:Ski complex"/>
    <property type="evidence" value="ECO:0007669"/>
    <property type="project" value="InterPro"/>
</dbReference>
<dbReference type="InterPro" id="IPR011990">
    <property type="entry name" value="TPR-like_helical_dom_sf"/>
</dbReference>
<keyword evidence="1" id="KW-0677">Repeat</keyword>
<dbReference type="EMBL" id="KE346372">
    <property type="protein sequence ID" value="KJE96657.1"/>
    <property type="molecule type" value="Genomic_DNA"/>
</dbReference>
<evidence type="ECO:0000256" key="1">
    <source>
        <dbReference type="ARBA" id="ARBA00022737"/>
    </source>
</evidence>